<protein>
    <submittedName>
        <fullName evidence="1">Uncharacterized protein</fullName>
    </submittedName>
</protein>
<evidence type="ECO:0000313" key="1">
    <source>
        <dbReference type="EMBL" id="WPX72366.1"/>
    </source>
</evidence>
<reference evidence="1" key="1">
    <citation type="submission" date="2023-10" db="EMBL/GenBank/DDBJ databases">
        <title>Genome sequence of Blautia coccoides DSM 935.</title>
        <authorList>
            <person name="Boeer T."/>
            <person name="Bengelsdorf F.R."/>
            <person name="Daniel R."/>
            <person name="Poehlein A."/>
        </authorList>
    </citation>
    <scope>NUCLEOTIDE SEQUENCE [LARGE SCALE GENOMIC DNA]</scope>
    <source>
        <strain evidence="1">DSM 935</strain>
    </source>
</reference>
<gene>
    <name evidence="1" type="ORF">BLCOC_07020</name>
</gene>
<name>A0ABZ0UAS3_9FIRM</name>
<dbReference type="EMBL" id="CP136422">
    <property type="protein sequence ID" value="WPX72366.1"/>
    <property type="molecule type" value="Genomic_DNA"/>
</dbReference>
<dbReference type="Proteomes" id="UP001325248">
    <property type="component" value="Chromosome"/>
</dbReference>
<evidence type="ECO:0000313" key="2">
    <source>
        <dbReference type="Proteomes" id="UP001325248"/>
    </source>
</evidence>
<organism evidence="1 2">
    <name type="scientific">Blautia producta</name>
    <dbReference type="NCBI Taxonomy" id="33035"/>
    <lineage>
        <taxon>Bacteria</taxon>
        <taxon>Bacillati</taxon>
        <taxon>Bacillota</taxon>
        <taxon>Clostridia</taxon>
        <taxon>Lachnospirales</taxon>
        <taxon>Lachnospiraceae</taxon>
        <taxon>Blautia</taxon>
    </lineage>
</organism>
<sequence>MTQNYQERYTDQICKLQTGKNLIAFYDRLRYASDTHYAQLHAAGEYTENNRKVHSLISVSIQDYSNGTGAQNIITQYNLAPEQIQFLLTRITAGFLEYFWTDTKIFGIPDEQGLSIARKFTIARRPFDANNRPMNNPWSIQIVNGKGVRVTNSTGGAYLQANSFVPEKTASIMLTDMGLFSLLKRVDSYINEWEHIIAQNLISPGKQRLATQIQNEQSALNQNAA</sequence>
<keyword evidence="2" id="KW-1185">Reference proteome</keyword>
<accession>A0ABZ0UAS3</accession>
<proteinExistence type="predicted"/>